<dbReference type="HOGENOM" id="CLU_034180_11_2_0"/>
<dbReference type="OrthoDB" id="9775268at2"/>
<keyword evidence="2" id="KW-0813">Transport</keyword>
<dbReference type="PANTHER" id="PTHR23513:SF11">
    <property type="entry name" value="STAPHYLOFERRIN A TRANSPORTER"/>
    <property type="match status" value="1"/>
</dbReference>
<dbReference type="AlphaFoldDB" id="A8F6Z1"/>
<feature type="transmembrane region" description="Helical" evidence="7">
    <location>
        <begin position="377"/>
        <end position="394"/>
    </location>
</feature>
<dbReference type="Gene3D" id="1.20.1250.20">
    <property type="entry name" value="MFS general substrate transporter like domains"/>
    <property type="match status" value="1"/>
</dbReference>
<evidence type="ECO:0000313" key="10">
    <source>
        <dbReference type="Proteomes" id="UP000002016"/>
    </source>
</evidence>
<protein>
    <submittedName>
        <fullName evidence="9">Major facilitator superfamily MFS_1</fullName>
    </submittedName>
</protein>
<feature type="transmembrane region" description="Helical" evidence="7">
    <location>
        <begin position="148"/>
        <end position="170"/>
    </location>
</feature>
<evidence type="ECO:0000313" key="9">
    <source>
        <dbReference type="EMBL" id="ABV33925.1"/>
    </source>
</evidence>
<dbReference type="STRING" id="416591.Tlet_1368"/>
<name>A8F6Z1_PSELT</name>
<dbReference type="GO" id="GO:0022857">
    <property type="term" value="F:transmembrane transporter activity"/>
    <property type="evidence" value="ECO:0007669"/>
    <property type="project" value="InterPro"/>
</dbReference>
<feature type="transmembrane region" description="Helical" evidence="7">
    <location>
        <begin position="352"/>
        <end position="371"/>
    </location>
</feature>
<dbReference type="KEGG" id="tle:Tlet_1368"/>
<reference evidence="9 10" key="2">
    <citation type="journal article" date="2009" name="Proc. Natl. Acad. Sci. U.S.A.">
        <title>On the chimeric nature, thermophilic origin, and phylogenetic placement of the Thermotogales.</title>
        <authorList>
            <person name="Zhaxybayeva O."/>
            <person name="Swithers K.S."/>
            <person name="Lapierre P."/>
            <person name="Fournier G.P."/>
            <person name="Bickhart D.M."/>
            <person name="DeBoy R.T."/>
            <person name="Nelson K.E."/>
            <person name="Nesbo C.L."/>
            <person name="Doolittle W.F."/>
            <person name="Gogarten J.P."/>
            <person name="Noll K.M."/>
        </authorList>
    </citation>
    <scope>NUCLEOTIDE SEQUENCE [LARGE SCALE GENOMIC DNA]</scope>
    <source>
        <strain evidence="10">ATCC BAA-301 / DSM 14385 / NBRC 107922 / TMO</strain>
    </source>
</reference>
<dbReference type="SUPFAM" id="SSF103473">
    <property type="entry name" value="MFS general substrate transporter"/>
    <property type="match status" value="1"/>
</dbReference>
<reference evidence="9 10" key="1">
    <citation type="submission" date="2007-08" db="EMBL/GenBank/DDBJ databases">
        <title>Complete sequence of Thermotoga lettingae TMO.</title>
        <authorList>
            <consortium name="US DOE Joint Genome Institute"/>
            <person name="Copeland A."/>
            <person name="Lucas S."/>
            <person name="Lapidus A."/>
            <person name="Barry K."/>
            <person name="Glavina del Rio T."/>
            <person name="Dalin E."/>
            <person name="Tice H."/>
            <person name="Pitluck S."/>
            <person name="Foster B."/>
            <person name="Bruce D."/>
            <person name="Schmutz J."/>
            <person name="Larimer F."/>
            <person name="Land M."/>
            <person name="Hauser L."/>
            <person name="Kyrpides N."/>
            <person name="Mikhailova N."/>
            <person name="Nelson K."/>
            <person name="Gogarten J.P."/>
            <person name="Noll K."/>
            <person name="Richardson P."/>
        </authorList>
    </citation>
    <scope>NUCLEOTIDE SEQUENCE [LARGE SCALE GENOMIC DNA]</scope>
    <source>
        <strain evidence="10">ATCC BAA-301 / DSM 14385 / NBRC 107922 / TMO</strain>
    </source>
</reference>
<evidence type="ECO:0000256" key="4">
    <source>
        <dbReference type="ARBA" id="ARBA00022692"/>
    </source>
</evidence>
<feature type="transmembrane region" description="Helical" evidence="7">
    <location>
        <begin position="84"/>
        <end position="104"/>
    </location>
</feature>
<evidence type="ECO:0000256" key="1">
    <source>
        <dbReference type="ARBA" id="ARBA00004651"/>
    </source>
</evidence>
<evidence type="ECO:0000256" key="2">
    <source>
        <dbReference type="ARBA" id="ARBA00022448"/>
    </source>
</evidence>
<dbReference type="InterPro" id="IPR036259">
    <property type="entry name" value="MFS_trans_sf"/>
</dbReference>
<evidence type="ECO:0000256" key="6">
    <source>
        <dbReference type="ARBA" id="ARBA00023136"/>
    </source>
</evidence>
<feature type="transmembrane region" description="Helical" evidence="7">
    <location>
        <begin position="260"/>
        <end position="284"/>
    </location>
</feature>
<evidence type="ECO:0000256" key="5">
    <source>
        <dbReference type="ARBA" id="ARBA00022989"/>
    </source>
</evidence>
<dbReference type="CDD" id="cd06173">
    <property type="entry name" value="MFS_MefA_like"/>
    <property type="match status" value="1"/>
</dbReference>
<feature type="transmembrane region" description="Helical" evidence="7">
    <location>
        <begin position="177"/>
        <end position="196"/>
    </location>
</feature>
<dbReference type="InterPro" id="IPR020846">
    <property type="entry name" value="MFS_dom"/>
</dbReference>
<dbReference type="RefSeq" id="WP_012003401.1">
    <property type="nucleotide sequence ID" value="NC_009828.1"/>
</dbReference>
<comment type="subcellular location">
    <subcellularLocation>
        <location evidence="1">Cell membrane</location>
        <topology evidence="1">Multi-pass membrane protein</topology>
    </subcellularLocation>
</comment>
<evidence type="ECO:0000256" key="7">
    <source>
        <dbReference type="SAM" id="Phobius"/>
    </source>
</evidence>
<dbReference type="PROSITE" id="PS50850">
    <property type="entry name" value="MFS"/>
    <property type="match status" value="1"/>
</dbReference>
<keyword evidence="4 7" id="KW-0812">Transmembrane</keyword>
<evidence type="ECO:0000256" key="3">
    <source>
        <dbReference type="ARBA" id="ARBA00022475"/>
    </source>
</evidence>
<organism evidence="9 10">
    <name type="scientific">Pseudothermotoga lettingae (strain ATCC BAA-301 / DSM 14385 / NBRC 107922 / TMO)</name>
    <name type="common">Thermotoga lettingae</name>
    <dbReference type="NCBI Taxonomy" id="416591"/>
    <lineage>
        <taxon>Bacteria</taxon>
        <taxon>Thermotogati</taxon>
        <taxon>Thermotogota</taxon>
        <taxon>Thermotogae</taxon>
        <taxon>Thermotogales</taxon>
        <taxon>Thermotogaceae</taxon>
        <taxon>Pseudothermotoga</taxon>
    </lineage>
</organism>
<feature type="domain" description="Major facilitator superfamily (MFS) profile" evidence="8">
    <location>
        <begin position="1"/>
        <end position="397"/>
    </location>
</feature>
<proteinExistence type="predicted"/>
<dbReference type="Proteomes" id="UP000002016">
    <property type="component" value="Chromosome"/>
</dbReference>
<dbReference type="EMBL" id="CP000812">
    <property type="protein sequence ID" value="ABV33925.1"/>
    <property type="molecule type" value="Genomic_DNA"/>
</dbReference>
<feature type="transmembrane region" description="Helical" evidence="7">
    <location>
        <begin position="227"/>
        <end position="248"/>
    </location>
</feature>
<sequence>MAKYSNPFRALRNKNYTLFWIPQSVSLMGTWIDTTLRGWVAVNLFSEDKAAGFIGLIAFLKGFPTVLLSPVSGVLIDWFGPREVLFLTQLADAINATIMAYLVSKNILTPVQLLLLSVLMGISGSFYLPSRNTFIGNIVPKSHLPNALALHSMIFNVARMVGPSIAGFVVKYYGLTFGFIVNALSFVPLLVVLPTIPLKYEHISPSKRAFIADLKDGIQFTVKNKTLLVTFASLMIYAFFGMPYSMLMQAFAKSAVRTDLVGYGLIMGSMGLGAFIGALVAGGMEPEQVISVREEYLILLIGASTLATSIFPSIAYVMSFINGAAQTIFFNITNSRTQFVSPGNMRGRTMSLYALISTGASPTGTFIFGLIGNVIGIKNAYTILAFVMISYFFLRRTIVNHKIKSNN</sequence>
<dbReference type="Pfam" id="PF05977">
    <property type="entry name" value="MFS_3"/>
    <property type="match status" value="1"/>
</dbReference>
<gene>
    <name evidence="9" type="ordered locus">Tlet_1368</name>
</gene>
<feature type="transmembrane region" description="Helical" evidence="7">
    <location>
        <begin position="52"/>
        <end position="72"/>
    </location>
</feature>
<dbReference type="InterPro" id="IPR010290">
    <property type="entry name" value="TM_effector"/>
</dbReference>
<accession>A8F6Z1</accession>
<keyword evidence="10" id="KW-1185">Reference proteome</keyword>
<keyword evidence="5 7" id="KW-1133">Transmembrane helix</keyword>
<feature type="transmembrane region" description="Helical" evidence="7">
    <location>
        <begin position="296"/>
        <end position="318"/>
    </location>
</feature>
<keyword evidence="6 7" id="KW-0472">Membrane</keyword>
<dbReference type="PANTHER" id="PTHR23513">
    <property type="entry name" value="INTEGRAL MEMBRANE EFFLUX PROTEIN-RELATED"/>
    <property type="match status" value="1"/>
</dbReference>
<dbReference type="GO" id="GO:0005886">
    <property type="term" value="C:plasma membrane"/>
    <property type="evidence" value="ECO:0007669"/>
    <property type="project" value="UniProtKB-SubCell"/>
</dbReference>
<keyword evidence="3" id="KW-1003">Cell membrane</keyword>
<evidence type="ECO:0000259" key="8">
    <source>
        <dbReference type="PROSITE" id="PS50850"/>
    </source>
</evidence>
<dbReference type="eggNOG" id="COG2814">
    <property type="taxonomic scope" value="Bacteria"/>
</dbReference>
<feature type="transmembrane region" description="Helical" evidence="7">
    <location>
        <begin position="111"/>
        <end position="128"/>
    </location>
</feature>